<evidence type="ECO:0000313" key="3">
    <source>
        <dbReference type="Proteomes" id="UP001321473"/>
    </source>
</evidence>
<dbReference type="EMBL" id="JARKHS020029876">
    <property type="protein sequence ID" value="KAK8762679.1"/>
    <property type="molecule type" value="Genomic_DNA"/>
</dbReference>
<reference evidence="2 3" key="1">
    <citation type="journal article" date="2023" name="Arcadia Sci">
        <title>De novo assembly of a long-read Amblyomma americanum tick genome.</title>
        <authorList>
            <person name="Chou S."/>
            <person name="Poskanzer K.E."/>
            <person name="Rollins M."/>
            <person name="Thuy-Boun P.S."/>
        </authorList>
    </citation>
    <scope>NUCLEOTIDE SEQUENCE [LARGE SCALE GENOMIC DNA]</scope>
    <source>
        <strain evidence="2">F_SG_1</strain>
        <tissue evidence="2">Salivary glands</tissue>
    </source>
</reference>
<sequence>MAQLVRAPSPDSACEQDEPWSSHIPDAQRRIPPAGKASANQDSDGDSGIDGSVERFSHRISSTSSAYTEPCCNLPDRSVARTCAIWP</sequence>
<accession>A0AAQ4DJN9</accession>
<name>A0AAQ4DJN9_AMBAM</name>
<evidence type="ECO:0000256" key="1">
    <source>
        <dbReference type="SAM" id="MobiDB-lite"/>
    </source>
</evidence>
<protein>
    <submittedName>
        <fullName evidence="2">Uncharacterized protein</fullName>
    </submittedName>
</protein>
<gene>
    <name evidence="2" type="ORF">V5799_026057</name>
</gene>
<organism evidence="2 3">
    <name type="scientific">Amblyomma americanum</name>
    <name type="common">Lone star tick</name>
    <dbReference type="NCBI Taxonomy" id="6943"/>
    <lineage>
        <taxon>Eukaryota</taxon>
        <taxon>Metazoa</taxon>
        <taxon>Ecdysozoa</taxon>
        <taxon>Arthropoda</taxon>
        <taxon>Chelicerata</taxon>
        <taxon>Arachnida</taxon>
        <taxon>Acari</taxon>
        <taxon>Parasitiformes</taxon>
        <taxon>Ixodida</taxon>
        <taxon>Ixodoidea</taxon>
        <taxon>Ixodidae</taxon>
        <taxon>Amblyomminae</taxon>
        <taxon>Amblyomma</taxon>
    </lineage>
</organism>
<comment type="caution">
    <text evidence="2">The sequence shown here is derived from an EMBL/GenBank/DDBJ whole genome shotgun (WGS) entry which is preliminary data.</text>
</comment>
<dbReference type="AlphaFoldDB" id="A0AAQ4DJN9"/>
<feature type="region of interest" description="Disordered" evidence="1">
    <location>
        <begin position="1"/>
        <end position="69"/>
    </location>
</feature>
<evidence type="ECO:0000313" key="2">
    <source>
        <dbReference type="EMBL" id="KAK8762679.1"/>
    </source>
</evidence>
<keyword evidence="3" id="KW-1185">Reference proteome</keyword>
<proteinExistence type="predicted"/>
<dbReference type="Proteomes" id="UP001321473">
    <property type="component" value="Unassembled WGS sequence"/>
</dbReference>